<dbReference type="SMART" id="SM00507">
    <property type="entry name" value="HNHc"/>
    <property type="match status" value="1"/>
</dbReference>
<dbReference type="InterPro" id="IPR002711">
    <property type="entry name" value="HNH"/>
</dbReference>
<dbReference type="Pfam" id="PF01844">
    <property type="entry name" value="HNH"/>
    <property type="match status" value="1"/>
</dbReference>
<dbReference type="GO" id="GO:0004519">
    <property type="term" value="F:endonuclease activity"/>
    <property type="evidence" value="ECO:0007669"/>
    <property type="project" value="InterPro"/>
</dbReference>
<dbReference type="Pfam" id="PF02720">
    <property type="entry name" value="DUF222"/>
    <property type="match status" value="1"/>
</dbReference>
<dbReference type="CDD" id="cd00085">
    <property type="entry name" value="HNHc"/>
    <property type="match status" value="1"/>
</dbReference>
<reference evidence="4 5" key="1">
    <citation type="submission" date="2019-11" db="EMBL/GenBank/DDBJ databases">
        <title>Whole genome sequencing identifies a novel species of the genus Arsenicicoccus isolated from human blood.</title>
        <authorList>
            <person name="Jeong J.H."/>
            <person name="Kweon O.J."/>
            <person name="Kim H.R."/>
            <person name="Kim T.-H."/>
            <person name="Ha S.-M."/>
            <person name="Lee M.-K."/>
        </authorList>
    </citation>
    <scope>NUCLEOTIDE SEQUENCE [LARGE SCALE GENOMIC DNA]</scope>
    <source>
        <strain evidence="4 5">MKL-02</strain>
    </source>
</reference>
<comment type="similarity">
    <text evidence="1">Belongs to the Rv1128c/1148c/1588c/1702c/1945/3466 family.</text>
</comment>
<proteinExistence type="inferred from homology"/>
<protein>
    <submittedName>
        <fullName evidence="4">DUF222 domain-containing protein</fullName>
    </submittedName>
</protein>
<feature type="region of interest" description="Disordered" evidence="2">
    <location>
        <begin position="450"/>
        <end position="517"/>
    </location>
</feature>
<name>A0A6I3I5Q0_9MICO</name>
<dbReference type="GO" id="GO:0003676">
    <property type="term" value="F:nucleic acid binding"/>
    <property type="evidence" value="ECO:0007669"/>
    <property type="project" value="InterPro"/>
</dbReference>
<evidence type="ECO:0000313" key="4">
    <source>
        <dbReference type="EMBL" id="MTB71524.1"/>
    </source>
</evidence>
<comment type="caution">
    <text evidence="4">The sequence shown here is derived from an EMBL/GenBank/DDBJ whole genome shotgun (WGS) entry which is preliminary data.</text>
</comment>
<evidence type="ECO:0000256" key="1">
    <source>
        <dbReference type="ARBA" id="ARBA00023450"/>
    </source>
</evidence>
<dbReference type="Proteomes" id="UP000431092">
    <property type="component" value="Unassembled WGS sequence"/>
</dbReference>
<dbReference type="GO" id="GO:0008270">
    <property type="term" value="F:zinc ion binding"/>
    <property type="evidence" value="ECO:0007669"/>
    <property type="project" value="InterPro"/>
</dbReference>
<keyword evidence="5" id="KW-1185">Reference proteome</keyword>
<dbReference type="EMBL" id="WLVL01000021">
    <property type="protein sequence ID" value="MTB71524.1"/>
    <property type="molecule type" value="Genomic_DNA"/>
</dbReference>
<evidence type="ECO:0000259" key="3">
    <source>
        <dbReference type="SMART" id="SM00507"/>
    </source>
</evidence>
<dbReference type="InterPro" id="IPR003870">
    <property type="entry name" value="DUF222"/>
</dbReference>
<sequence>MDFRVAVRYPDCMTYADVLAARGTLDGALQALRVLGAGLSSVQSMELAGLAVTATEVAAAARGLACAVTIEAGERGVIRESGSTNAAAWLTDAGAALTETDAHAIRRAIDTTTRPALTGLRDALATGEVTPSDAGRAASVFDELRTATDPAMHGEIAEAATTLARQCTSRRSLARFKTEMLARYGTLDSEERTRRHHEAQRGLSTCTEMPDGLYRLEGLLAPDDKATLDAVITALSAPAPDPETGQVDTRLPRERRLDALMRMAELVGASTQTGPMGAGTRVNLAIPLAALARPCEHRAQDAFGLWRPTGEPCDCPTPVAAVDDLGTHLLPAYARELACDAEVTPVWLGEDGQPLALGRTERLASKGQRRALEVRDGGCTFPGCGNPASWSRVHHIIHWADGGATDAVNLALLCGHHHRFVHQHDINGRVTPDGTRVEWDVVNVMGSWRPAPRASDASGPPEPAPSTSLPGSPQPPDPPDPANSSDLSDPTDPTDPTDPADPSGPAPDPPDDHGLAV</sequence>
<accession>A0A6I3I5Q0</accession>
<feature type="compositionally biased region" description="Low complexity" evidence="2">
    <location>
        <begin position="482"/>
        <end position="491"/>
    </location>
</feature>
<feature type="compositionally biased region" description="Pro residues" evidence="2">
    <location>
        <begin position="472"/>
        <end position="481"/>
    </location>
</feature>
<evidence type="ECO:0000256" key="2">
    <source>
        <dbReference type="SAM" id="MobiDB-lite"/>
    </source>
</evidence>
<feature type="domain" description="HNH nuclease" evidence="3">
    <location>
        <begin position="367"/>
        <end position="419"/>
    </location>
</feature>
<gene>
    <name evidence="4" type="ORF">GGG17_05980</name>
</gene>
<dbReference type="Gene3D" id="1.10.30.50">
    <property type="match status" value="1"/>
</dbReference>
<organism evidence="4 5">
    <name type="scientific">Arsenicicoccus cauae</name>
    <dbReference type="NCBI Taxonomy" id="2663847"/>
    <lineage>
        <taxon>Bacteria</taxon>
        <taxon>Bacillati</taxon>
        <taxon>Actinomycetota</taxon>
        <taxon>Actinomycetes</taxon>
        <taxon>Micrococcales</taxon>
        <taxon>Intrasporangiaceae</taxon>
        <taxon>Arsenicicoccus</taxon>
    </lineage>
</organism>
<evidence type="ECO:0000313" key="5">
    <source>
        <dbReference type="Proteomes" id="UP000431092"/>
    </source>
</evidence>
<dbReference type="InterPro" id="IPR003615">
    <property type="entry name" value="HNH_nuc"/>
</dbReference>
<dbReference type="AlphaFoldDB" id="A0A6I3I5Q0"/>